<keyword evidence="8" id="KW-1185">Reference proteome</keyword>
<protein>
    <recommendedName>
        <fullName evidence="3">Cilia- and flagella-associated protein 300</fullName>
    </recommendedName>
</protein>
<evidence type="ECO:0000256" key="2">
    <source>
        <dbReference type="ARBA" id="ARBA00009205"/>
    </source>
</evidence>
<gene>
    <name evidence="7" type="ORF">TVAG_390970</name>
</gene>
<dbReference type="InParanoid" id="A2DFL1"/>
<dbReference type="STRING" id="5722.A2DFL1"/>
<name>A2DFL1_TRIV3</name>
<evidence type="ECO:0000313" key="8">
    <source>
        <dbReference type="Proteomes" id="UP000001542"/>
    </source>
</evidence>
<keyword evidence="4" id="KW-0963">Cytoplasm</keyword>
<keyword evidence="6" id="KW-0966">Cell projection</keyword>
<reference evidence="7" key="1">
    <citation type="submission" date="2006-10" db="EMBL/GenBank/DDBJ databases">
        <authorList>
            <person name="Amadeo P."/>
            <person name="Zhao Q."/>
            <person name="Wortman J."/>
            <person name="Fraser-Liggett C."/>
            <person name="Carlton J."/>
        </authorList>
    </citation>
    <scope>NUCLEOTIDE SEQUENCE</scope>
    <source>
        <strain evidence="7">G3</strain>
    </source>
</reference>
<dbReference type="VEuPathDB" id="TrichDB:TVAG_390970"/>
<comment type="subcellular location">
    <subcellularLocation>
        <location evidence="1">Cytoplasm</location>
        <location evidence="1">Cytoskeleton</location>
        <location evidence="1">Cilium axoneme</location>
    </subcellularLocation>
</comment>
<evidence type="ECO:0000256" key="1">
    <source>
        <dbReference type="ARBA" id="ARBA00004430"/>
    </source>
</evidence>
<dbReference type="VEuPathDB" id="TrichDB:TVAGG3_0312650"/>
<reference evidence="7" key="2">
    <citation type="journal article" date="2007" name="Science">
        <title>Draft genome sequence of the sexually transmitted pathogen Trichomonas vaginalis.</title>
        <authorList>
            <person name="Carlton J.M."/>
            <person name="Hirt R.P."/>
            <person name="Silva J.C."/>
            <person name="Delcher A.L."/>
            <person name="Schatz M."/>
            <person name="Zhao Q."/>
            <person name="Wortman J.R."/>
            <person name="Bidwell S.L."/>
            <person name="Alsmark U.C.M."/>
            <person name="Besteiro S."/>
            <person name="Sicheritz-Ponten T."/>
            <person name="Noel C.J."/>
            <person name="Dacks J.B."/>
            <person name="Foster P.G."/>
            <person name="Simillion C."/>
            <person name="Van de Peer Y."/>
            <person name="Miranda-Saavedra D."/>
            <person name="Barton G.J."/>
            <person name="Westrop G.D."/>
            <person name="Mueller S."/>
            <person name="Dessi D."/>
            <person name="Fiori P.L."/>
            <person name="Ren Q."/>
            <person name="Paulsen I."/>
            <person name="Zhang H."/>
            <person name="Bastida-Corcuera F.D."/>
            <person name="Simoes-Barbosa A."/>
            <person name="Brown M.T."/>
            <person name="Hayes R.D."/>
            <person name="Mukherjee M."/>
            <person name="Okumura C.Y."/>
            <person name="Schneider R."/>
            <person name="Smith A.J."/>
            <person name="Vanacova S."/>
            <person name="Villalvazo M."/>
            <person name="Haas B.J."/>
            <person name="Pertea M."/>
            <person name="Feldblyum T.V."/>
            <person name="Utterback T.R."/>
            <person name="Shu C.L."/>
            <person name="Osoegawa K."/>
            <person name="de Jong P.J."/>
            <person name="Hrdy I."/>
            <person name="Horvathova L."/>
            <person name="Zubacova Z."/>
            <person name="Dolezal P."/>
            <person name="Malik S.B."/>
            <person name="Logsdon J.M. Jr."/>
            <person name="Henze K."/>
            <person name="Gupta A."/>
            <person name="Wang C.C."/>
            <person name="Dunne R.L."/>
            <person name="Upcroft J.A."/>
            <person name="Upcroft P."/>
            <person name="White O."/>
            <person name="Salzberg S.L."/>
            <person name="Tang P."/>
            <person name="Chiu C.-H."/>
            <person name="Lee Y.-S."/>
            <person name="Embley T.M."/>
            <person name="Coombs G.H."/>
            <person name="Mottram J.C."/>
            <person name="Tachezy J."/>
            <person name="Fraser-Liggett C.M."/>
            <person name="Johnson P.J."/>
        </authorList>
    </citation>
    <scope>NUCLEOTIDE SEQUENCE [LARGE SCALE GENOMIC DNA]</scope>
    <source>
        <strain evidence="7">G3</strain>
    </source>
</reference>
<accession>A2DFL1</accession>
<dbReference type="AlphaFoldDB" id="A2DFL1"/>
<proteinExistence type="inferred from homology"/>
<evidence type="ECO:0000313" key="7">
    <source>
        <dbReference type="EMBL" id="EAY20714.1"/>
    </source>
</evidence>
<evidence type="ECO:0000256" key="3">
    <source>
        <dbReference type="ARBA" id="ARBA00022174"/>
    </source>
</evidence>
<organism evidence="7 8">
    <name type="scientific">Trichomonas vaginalis (strain ATCC PRA-98 / G3)</name>
    <dbReference type="NCBI Taxonomy" id="412133"/>
    <lineage>
        <taxon>Eukaryota</taxon>
        <taxon>Metamonada</taxon>
        <taxon>Parabasalia</taxon>
        <taxon>Trichomonadida</taxon>
        <taxon>Trichomonadidae</taxon>
        <taxon>Trichomonas</taxon>
    </lineage>
</organism>
<dbReference type="EMBL" id="DS113195">
    <property type="protein sequence ID" value="EAY20714.1"/>
    <property type="molecule type" value="Genomic_DNA"/>
</dbReference>
<comment type="similarity">
    <text evidence="2">Belongs to the CFAP300 family.</text>
</comment>
<evidence type="ECO:0000256" key="4">
    <source>
        <dbReference type="ARBA" id="ARBA00022490"/>
    </source>
</evidence>
<dbReference type="GO" id="GO:0005930">
    <property type="term" value="C:axoneme"/>
    <property type="evidence" value="ECO:0007669"/>
    <property type="project" value="UniProtKB-SubCell"/>
</dbReference>
<evidence type="ECO:0000256" key="6">
    <source>
        <dbReference type="ARBA" id="ARBA00023273"/>
    </source>
</evidence>
<sequence>MSERWEFTELDDNGFKTWADKEKMKLINEKWGLNGIKARTFSYNGELPVPFNPETFFKSFLNTKGIGSEEVKEVDVEPLSAISIGNKFWKKLWTPPNNICRNATGHYINKCPDHHVHGMWLSDCLQVALLDEDSEEYEVFTPEDRRELLFHVIKLLVLGGEICQYEDEWDTYEPVITSLYRDLIGQSVVKNTSGAISIVARPYLLKKTNGKSILGNPDHSACILVIDTVGKKVRMLQYLAYP</sequence>
<dbReference type="InterPro" id="IPR029416">
    <property type="entry name" value="CFAP300"/>
</dbReference>
<dbReference type="KEGG" id="tva:5466261"/>
<dbReference type="OrthoDB" id="10259249at2759"/>
<dbReference type="PANTHER" id="PTHR31078:SF1">
    <property type="entry name" value="CILIA- AND FLAGELLA-ASSOCIATED PROTEIN 300"/>
    <property type="match status" value="1"/>
</dbReference>
<keyword evidence="5" id="KW-0206">Cytoskeleton</keyword>
<dbReference type="Proteomes" id="UP000001542">
    <property type="component" value="Unassembled WGS sequence"/>
</dbReference>
<dbReference type="PANTHER" id="PTHR31078">
    <property type="entry name" value="CILIA- AND FLAGELLA-ASSOCIATED PROTEIN 300"/>
    <property type="match status" value="1"/>
</dbReference>
<dbReference type="Pfam" id="PF14926">
    <property type="entry name" value="CFAP300"/>
    <property type="match status" value="1"/>
</dbReference>
<evidence type="ECO:0000256" key="5">
    <source>
        <dbReference type="ARBA" id="ARBA00023212"/>
    </source>
</evidence>
<dbReference type="RefSeq" id="XP_001581700.1">
    <property type="nucleotide sequence ID" value="XM_001581650.1"/>
</dbReference>